<sequence>MATYVELPEGTASTDKDGIRLYTRVFRIYGLDPAQRPEFGIAGIPITRFSAYPTDSGALAVGVSSAFVNGELGIQDVSYSYTSRPWDSGIGADVETGGGGGTPLEPGQSDPTVQPNPLLRPPTIKFSQNTVQVPFTKDFDPSGAKALKNSAGVPLEGEVRDEITSVITVSFNKAVTDISVKQQQFVGTCNDAPFSLAPAFGTYATYTLRCNSYSGTIVYEDGMWITQCEIEFEMNSNTWTRNILDTGFTYLSGTLDILGRPILNRFLDQSTGAPVDHAMFLNGAGAPLASGFPPVVLEFYPHPSQDFSTIFS</sequence>
<evidence type="ECO:0000313" key="3">
    <source>
        <dbReference type="Proteomes" id="UP000676565"/>
    </source>
</evidence>
<proteinExistence type="predicted"/>
<dbReference type="Proteomes" id="UP000676565">
    <property type="component" value="Unassembled WGS sequence"/>
</dbReference>
<gene>
    <name evidence="2" type="ORF">J8F10_19440</name>
</gene>
<keyword evidence="3" id="KW-1185">Reference proteome</keyword>
<feature type="region of interest" description="Disordered" evidence="1">
    <location>
        <begin position="90"/>
        <end position="112"/>
    </location>
</feature>
<reference evidence="2 3" key="1">
    <citation type="submission" date="2021-04" db="EMBL/GenBank/DDBJ databases">
        <authorList>
            <person name="Ivanova A."/>
        </authorList>
    </citation>
    <scope>NUCLEOTIDE SEQUENCE [LARGE SCALE GENOMIC DNA]</scope>
    <source>
        <strain evidence="2 3">G18</strain>
    </source>
</reference>
<dbReference type="EMBL" id="JAGKQQ010000001">
    <property type="protein sequence ID" value="MBP3957426.1"/>
    <property type="molecule type" value="Genomic_DNA"/>
</dbReference>
<comment type="caution">
    <text evidence="2">The sequence shown here is derived from an EMBL/GenBank/DDBJ whole genome shotgun (WGS) entry which is preliminary data.</text>
</comment>
<evidence type="ECO:0000256" key="1">
    <source>
        <dbReference type="SAM" id="MobiDB-lite"/>
    </source>
</evidence>
<name>A0ABS5BUP1_9BACT</name>
<accession>A0ABS5BUP1</accession>
<protein>
    <recommendedName>
        <fullName evidence="4">SbsA Ig-like domain-containing protein</fullName>
    </recommendedName>
</protein>
<organism evidence="2 3">
    <name type="scientific">Gemmata palustris</name>
    <dbReference type="NCBI Taxonomy" id="2822762"/>
    <lineage>
        <taxon>Bacteria</taxon>
        <taxon>Pseudomonadati</taxon>
        <taxon>Planctomycetota</taxon>
        <taxon>Planctomycetia</taxon>
        <taxon>Gemmatales</taxon>
        <taxon>Gemmataceae</taxon>
        <taxon>Gemmata</taxon>
    </lineage>
</organism>
<evidence type="ECO:0000313" key="2">
    <source>
        <dbReference type="EMBL" id="MBP3957426.1"/>
    </source>
</evidence>
<dbReference type="RefSeq" id="WP_210656464.1">
    <property type="nucleotide sequence ID" value="NZ_JAGKQQ010000001.1"/>
</dbReference>
<evidence type="ECO:0008006" key="4">
    <source>
        <dbReference type="Google" id="ProtNLM"/>
    </source>
</evidence>